<dbReference type="RefSeq" id="WP_275120625.1">
    <property type="nucleotide sequence ID" value="NZ_JAOTPO010000025.1"/>
</dbReference>
<reference evidence="1" key="1">
    <citation type="submission" date="2024-05" db="EMBL/GenBank/DDBJ databases">
        <title>Alkalihalobacillus sp. strain MEB203 novel alkaliphilic bacterium from Lonar Lake, India.</title>
        <authorList>
            <person name="Joshi A."/>
            <person name="Thite S."/>
            <person name="Mengade P."/>
        </authorList>
    </citation>
    <scope>NUCLEOTIDE SEQUENCE</scope>
    <source>
        <strain evidence="1">MEB 203</strain>
    </source>
</reference>
<evidence type="ECO:0000313" key="2">
    <source>
        <dbReference type="Proteomes" id="UP001148125"/>
    </source>
</evidence>
<gene>
    <name evidence="1" type="ORF">N7Z68_22160</name>
</gene>
<keyword evidence="2" id="KW-1185">Reference proteome</keyword>
<accession>A0ABT5VKR1</accession>
<dbReference type="Proteomes" id="UP001148125">
    <property type="component" value="Unassembled WGS sequence"/>
</dbReference>
<sequence>MWIFLVIIIIGLGTVIGYLQEQTKQNKRIIELLEDLNRKN</sequence>
<comment type="caution">
    <text evidence="1">The sequence shown here is derived from an EMBL/GenBank/DDBJ whole genome shotgun (WGS) entry which is preliminary data.</text>
</comment>
<proteinExistence type="predicted"/>
<protein>
    <submittedName>
        <fullName evidence="1">Uncharacterized protein</fullName>
    </submittedName>
</protein>
<name>A0ABT5VKR1_9BACI</name>
<evidence type="ECO:0000313" key="1">
    <source>
        <dbReference type="EMBL" id="MDE5416036.1"/>
    </source>
</evidence>
<dbReference type="EMBL" id="JAOTPO010000025">
    <property type="protein sequence ID" value="MDE5416036.1"/>
    <property type="molecule type" value="Genomic_DNA"/>
</dbReference>
<organism evidence="1 2">
    <name type="scientific">Alkalihalobacterium chitinilyticum</name>
    <dbReference type="NCBI Taxonomy" id="2980103"/>
    <lineage>
        <taxon>Bacteria</taxon>
        <taxon>Bacillati</taxon>
        <taxon>Bacillota</taxon>
        <taxon>Bacilli</taxon>
        <taxon>Bacillales</taxon>
        <taxon>Bacillaceae</taxon>
        <taxon>Alkalihalobacterium</taxon>
    </lineage>
</organism>